<dbReference type="Pfam" id="PF14310">
    <property type="entry name" value="Fn3-like"/>
    <property type="match status" value="1"/>
</dbReference>
<feature type="domain" description="Fibronectin type III-like" evidence="3">
    <location>
        <begin position="696"/>
        <end position="765"/>
    </location>
</feature>
<gene>
    <name evidence="4" type="ORF">C8N47_10442</name>
</gene>
<dbReference type="InterPro" id="IPR002772">
    <property type="entry name" value="Glyco_hydro_3_C"/>
</dbReference>
<dbReference type="RefSeq" id="WP_107821409.1">
    <property type="nucleotide sequence ID" value="NZ_OY782574.1"/>
</dbReference>
<dbReference type="PRINTS" id="PR00133">
    <property type="entry name" value="GLHYDRLASE3"/>
</dbReference>
<dbReference type="FunFam" id="3.40.50.1700:FF:000009">
    <property type="entry name" value="Periplasmic beta-glucosidase"/>
    <property type="match status" value="1"/>
</dbReference>
<evidence type="ECO:0000256" key="1">
    <source>
        <dbReference type="ARBA" id="ARBA00005336"/>
    </source>
</evidence>
<proteinExistence type="inferred from homology"/>
<keyword evidence="5" id="KW-1185">Reference proteome</keyword>
<dbReference type="InterPro" id="IPR017853">
    <property type="entry name" value="GH"/>
</dbReference>
<sequence>MWYRICIGLLLICELAVSQSTQPAYKDPAYSAEVRTKDLLQRMTLEEKVGQVLCFMGWEMYEIKGNDVVASDQFQTLEKEQLAGMLWATFRADPWTKKTLENGLNPELAAKAANALQRYSIENSRLGIPMFFAEEAAHGHMAIGTTVFPTGLGQAATFNTTLIEKMGQAIGEELRLQGAHIAYGPILDLAREPRWSRVEETYGEDPILVARMGEAMVAGLGGADVTRPGSAISTLKHFIAYGGPESGVNGNASVVSRRDLLENYFPPFRDAIDAGALSVMTSYNSIDGIPSTMNKEYLTGILRNEWNFQGFSVSDLYSVQGIMGSHFVTQTVQEAAIKSIEAGTNVDLGGIAYAELRQAVKDGKLAESVIDSAAYNVLRWKFAMGLFDNPYVDPKEAKKKVHSDANIALARELAQQSTVLLENKGVLPFNKKGIKVAVVGPNADVMYNQLGDYTSPQPAENVVTVLEGIQAKVGAKNVIYAKGCAIRDTTQTDIASAVKAAQSADVAVVVVGGSSARDFNTDYLATGAAIANSKLVSDMESGEGNDRMTLGLMGDQMKLLKAVKATGKPVVVIYIEGRPLNMNWASENADALLTAWYPGEQGGNGIADVLFGDYNPTGRLPISVPRGVGQLPVYYDKKNPVAHNYVEGTSAPLYTFGEGKSYSTFSYANLKIEAVDDFTYTVSFDLTNTGKYDGAEVPQLYLRDEHASTVRPIKQLQAFSHVFLKKGETKPVSFTMTKDMFSLIGVDYKRVIEPGDFKVMIGSSSKDAQLEGTITLEKGFQY</sequence>
<accession>A0A2T5C3W2</accession>
<dbReference type="InterPro" id="IPR051915">
    <property type="entry name" value="Cellulose_Degrad_GH3"/>
</dbReference>
<dbReference type="InterPro" id="IPR036881">
    <property type="entry name" value="Glyco_hydro_3_C_sf"/>
</dbReference>
<dbReference type="InterPro" id="IPR013783">
    <property type="entry name" value="Ig-like_fold"/>
</dbReference>
<evidence type="ECO:0000313" key="4">
    <source>
        <dbReference type="EMBL" id="PTN09497.1"/>
    </source>
</evidence>
<organism evidence="4 5">
    <name type="scientific">Mangrovibacterium marinum</name>
    <dbReference type="NCBI Taxonomy" id="1639118"/>
    <lineage>
        <taxon>Bacteria</taxon>
        <taxon>Pseudomonadati</taxon>
        <taxon>Bacteroidota</taxon>
        <taxon>Bacteroidia</taxon>
        <taxon>Marinilabiliales</taxon>
        <taxon>Prolixibacteraceae</taxon>
        <taxon>Mangrovibacterium</taxon>
    </lineage>
</organism>
<dbReference type="SMART" id="SM01217">
    <property type="entry name" value="Fn3_like"/>
    <property type="match status" value="1"/>
</dbReference>
<dbReference type="InterPro" id="IPR001764">
    <property type="entry name" value="Glyco_hydro_3_N"/>
</dbReference>
<dbReference type="Gene3D" id="2.60.40.10">
    <property type="entry name" value="Immunoglobulins"/>
    <property type="match status" value="1"/>
</dbReference>
<dbReference type="GO" id="GO:0009251">
    <property type="term" value="P:glucan catabolic process"/>
    <property type="evidence" value="ECO:0007669"/>
    <property type="project" value="TreeGrafter"/>
</dbReference>
<evidence type="ECO:0000313" key="5">
    <source>
        <dbReference type="Proteomes" id="UP000243525"/>
    </source>
</evidence>
<reference evidence="4 5" key="1">
    <citation type="submission" date="2018-04" db="EMBL/GenBank/DDBJ databases">
        <title>Genomic Encyclopedia of Archaeal and Bacterial Type Strains, Phase II (KMG-II): from individual species to whole genera.</title>
        <authorList>
            <person name="Goeker M."/>
        </authorList>
    </citation>
    <scope>NUCLEOTIDE SEQUENCE [LARGE SCALE GENOMIC DNA]</scope>
    <source>
        <strain evidence="4 5">DSM 28823</strain>
    </source>
</reference>
<keyword evidence="2" id="KW-0378">Hydrolase</keyword>
<dbReference type="PANTHER" id="PTHR30620:SF123">
    <property type="entry name" value="BETA-XYLOSIDASE"/>
    <property type="match status" value="1"/>
</dbReference>
<comment type="similarity">
    <text evidence="1">Belongs to the glycosyl hydrolase 3 family.</text>
</comment>
<dbReference type="OrthoDB" id="9805821at2"/>
<dbReference type="EMBL" id="QAAD01000004">
    <property type="protein sequence ID" value="PTN09497.1"/>
    <property type="molecule type" value="Genomic_DNA"/>
</dbReference>
<dbReference type="InterPro" id="IPR026891">
    <property type="entry name" value="Fn3-like"/>
</dbReference>
<dbReference type="GO" id="GO:0008422">
    <property type="term" value="F:beta-glucosidase activity"/>
    <property type="evidence" value="ECO:0007669"/>
    <property type="project" value="TreeGrafter"/>
</dbReference>
<dbReference type="PANTHER" id="PTHR30620">
    <property type="entry name" value="PERIPLASMIC BETA-GLUCOSIDASE-RELATED"/>
    <property type="match status" value="1"/>
</dbReference>
<dbReference type="Pfam" id="PF01915">
    <property type="entry name" value="Glyco_hydro_3_C"/>
    <property type="match status" value="1"/>
</dbReference>
<dbReference type="Gene3D" id="3.40.50.1700">
    <property type="entry name" value="Glycoside hydrolase family 3 C-terminal domain"/>
    <property type="match status" value="1"/>
</dbReference>
<dbReference type="InterPro" id="IPR036962">
    <property type="entry name" value="Glyco_hydro_3_N_sf"/>
</dbReference>
<evidence type="ECO:0000259" key="3">
    <source>
        <dbReference type="SMART" id="SM01217"/>
    </source>
</evidence>
<evidence type="ECO:0000256" key="2">
    <source>
        <dbReference type="ARBA" id="ARBA00022801"/>
    </source>
</evidence>
<dbReference type="SUPFAM" id="SSF51445">
    <property type="entry name" value="(Trans)glycosidases"/>
    <property type="match status" value="1"/>
</dbReference>
<dbReference type="Proteomes" id="UP000243525">
    <property type="component" value="Unassembled WGS sequence"/>
</dbReference>
<comment type="caution">
    <text evidence="4">The sequence shown here is derived from an EMBL/GenBank/DDBJ whole genome shotgun (WGS) entry which is preliminary data.</text>
</comment>
<dbReference type="SUPFAM" id="SSF52279">
    <property type="entry name" value="Beta-D-glucan exohydrolase, C-terminal domain"/>
    <property type="match status" value="1"/>
</dbReference>
<dbReference type="AlphaFoldDB" id="A0A2T5C3W2"/>
<name>A0A2T5C3W2_9BACT</name>
<dbReference type="Pfam" id="PF00933">
    <property type="entry name" value="Glyco_hydro_3"/>
    <property type="match status" value="1"/>
</dbReference>
<dbReference type="Gene3D" id="3.20.20.300">
    <property type="entry name" value="Glycoside hydrolase, family 3, N-terminal domain"/>
    <property type="match status" value="1"/>
</dbReference>
<protein>
    <submittedName>
        <fullName evidence="4">Beta-glucosidase</fullName>
    </submittedName>
</protein>
<dbReference type="FunFam" id="2.60.40.10:FF:000495">
    <property type="entry name" value="Periplasmic beta-glucosidase"/>
    <property type="match status" value="1"/>
</dbReference>